<proteinExistence type="predicted"/>
<dbReference type="EMBL" id="CP097966">
    <property type="protein sequence ID" value="URQ63013.1"/>
    <property type="molecule type" value="Genomic_DNA"/>
</dbReference>
<evidence type="ECO:0000259" key="1">
    <source>
        <dbReference type="Pfam" id="PF08241"/>
    </source>
</evidence>
<dbReference type="Gene3D" id="3.40.50.150">
    <property type="entry name" value="Vaccinia Virus protein VP39"/>
    <property type="match status" value="1"/>
</dbReference>
<dbReference type="GO" id="GO:0032259">
    <property type="term" value="P:methylation"/>
    <property type="evidence" value="ECO:0007669"/>
    <property type="project" value="UniProtKB-KW"/>
</dbReference>
<feature type="domain" description="Methyltransferase type 11" evidence="1">
    <location>
        <begin position="18"/>
        <end position="119"/>
    </location>
</feature>
<dbReference type="CDD" id="cd02440">
    <property type="entry name" value="AdoMet_MTases"/>
    <property type="match status" value="1"/>
</dbReference>
<protein>
    <submittedName>
        <fullName evidence="2">Class I SAM-dependent methyltransferase</fullName>
    </submittedName>
</protein>
<reference evidence="2" key="1">
    <citation type="submission" date="2022-05" db="EMBL/GenBank/DDBJ databases">
        <title>Single-amplified genomics reveal most streamlined microbe among free-living bacteria.</title>
        <authorList>
            <person name="Roda-Garcia J."/>
            <person name="Haro-Moreno J.M."/>
            <person name="Rodriguez-Valera F."/>
            <person name="Almagro-Moreno S."/>
            <person name="Lopez-Perez M."/>
        </authorList>
    </citation>
    <scope>NUCLEOTIDE SEQUENCE</scope>
    <source>
        <strain evidence="2">TMED112-D2-2</strain>
    </source>
</reference>
<organism evidence="2 3">
    <name type="scientific">SAR86 cluster bacterium</name>
    <dbReference type="NCBI Taxonomy" id="2030880"/>
    <lineage>
        <taxon>Bacteria</taxon>
        <taxon>Pseudomonadati</taxon>
        <taxon>Pseudomonadota</taxon>
        <taxon>Gammaproteobacteria</taxon>
        <taxon>SAR86 cluster</taxon>
    </lineage>
</organism>
<dbReference type="PANTHER" id="PTHR43861">
    <property type="entry name" value="TRANS-ACONITATE 2-METHYLTRANSFERASE-RELATED"/>
    <property type="match status" value="1"/>
</dbReference>
<accession>A0A9Q8U0I6</accession>
<sequence length="231" mass="27048">MDTFNFESLNLKKVKKAIDIGCGNGRHLKSLGFRLKKAEIFGVDQLEHEIHKLNNEFDTHVCKNGNSYSFSVQDIRAISFEDNSFDMVICSEVLEHVPNFEKVIKECYRILKPGGVLLISVPSFIPEMLCWKYSKKYKQTPGGHIRIFSNKLLLENFEKLNLKIFKKNRMHSFHSLYWILRARNDMEETPFLKKFHSLLVKQMFGQAKISAFIEKLLDPIFGKSKCFYLRK</sequence>
<evidence type="ECO:0000313" key="3">
    <source>
        <dbReference type="Proteomes" id="UP001056381"/>
    </source>
</evidence>
<dbReference type="GO" id="GO:0008757">
    <property type="term" value="F:S-adenosylmethionine-dependent methyltransferase activity"/>
    <property type="evidence" value="ECO:0007669"/>
    <property type="project" value="InterPro"/>
</dbReference>
<dbReference type="InterPro" id="IPR029063">
    <property type="entry name" value="SAM-dependent_MTases_sf"/>
</dbReference>
<dbReference type="Pfam" id="PF08241">
    <property type="entry name" value="Methyltransf_11"/>
    <property type="match status" value="1"/>
</dbReference>
<keyword evidence="2" id="KW-0808">Transferase</keyword>
<dbReference type="SUPFAM" id="SSF53335">
    <property type="entry name" value="S-adenosyl-L-methionine-dependent methyltransferases"/>
    <property type="match status" value="1"/>
</dbReference>
<keyword evidence="2" id="KW-0489">Methyltransferase</keyword>
<dbReference type="AlphaFoldDB" id="A0A9Q8U0I6"/>
<dbReference type="InterPro" id="IPR013216">
    <property type="entry name" value="Methyltransf_11"/>
</dbReference>
<name>A0A9Q8U0I6_9GAMM</name>
<dbReference type="Proteomes" id="UP001056381">
    <property type="component" value="Chromosome"/>
</dbReference>
<gene>
    <name evidence="2" type="ORF">M9B40_04640</name>
</gene>
<evidence type="ECO:0000313" key="2">
    <source>
        <dbReference type="EMBL" id="URQ63013.1"/>
    </source>
</evidence>
<keyword evidence="3" id="KW-1185">Reference proteome</keyword>